<dbReference type="Gene3D" id="3.40.47.10">
    <property type="match status" value="1"/>
</dbReference>
<evidence type="ECO:0000259" key="8">
    <source>
        <dbReference type="Pfam" id="PF00108"/>
    </source>
</evidence>
<protein>
    <recommendedName>
        <fullName evidence="5">acetyl-CoA C-acyltransferase</fullName>
        <ecNumber evidence="5">2.3.1.16</ecNumber>
    </recommendedName>
</protein>
<evidence type="ECO:0000259" key="9">
    <source>
        <dbReference type="Pfam" id="PF02803"/>
    </source>
</evidence>
<evidence type="ECO:0000256" key="2">
    <source>
        <dbReference type="ARBA" id="ARBA00010982"/>
    </source>
</evidence>
<dbReference type="Pfam" id="PF02803">
    <property type="entry name" value="Thiolase_C"/>
    <property type="match status" value="1"/>
</dbReference>
<dbReference type="InterPro" id="IPR020613">
    <property type="entry name" value="Thiolase_CS"/>
</dbReference>
<keyword evidence="4 7" id="KW-0012">Acyltransferase</keyword>
<dbReference type="GO" id="GO:0005737">
    <property type="term" value="C:cytoplasm"/>
    <property type="evidence" value="ECO:0007669"/>
    <property type="project" value="UniProtKB-ARBA"/>
</dbReference>
<evidence type="ECO:0000313" key="10">
    <source>
        <dbReference type="EMBL" id="RED64703.1"/>
    </source>
</evidence>
<dbReference type="InterPro" id="IPR050215">
    <property type="entry name" value="Thiolase-like_sf_Thiolase"/>
</dbReference>
<dbReference type="PIRSF" id="PIRSF000429">
    <property type="entry name" value="Ac-CoA_Ac_transf"/>
    <property type="match status" value="1"/>
</dbReference>
<dbReference type="PROSITE" id="PS00737">
    <property type="entry name" value="THIOLASE_2"/>
    <property type="match status" value="1"/>
</dbReference>
<evidence type="ECO:0000256" key="7">
    <source>
        <dbReference type="RuleBase" id="RU003557"/>
    </source>
</evidence>
<keyword evidence="3 7" id="KW-0808">Transferase</keyword>
<dbReference type="SUPFAM" id="SSF53901">
    <property type="entry name" value="Thiolase-like"/>
    <property type="match status" value="2"/>
</dbReference>
<comment type="similarity">
    <text evidence="2 7">Belongs to the thiolase-like superfamily. Thiolase family.</text>
</comment>
<name>A0A3D9ISE3_9BACL</name>
<dbReference type="InterPro" id="IPR002155">
    <property type="entry name" value="Thiolase"/>
</dbReference>
<dbReference type="InterPro" id="IPR020615">
    <property type="entry name" value="Thiolase_acyl_enz_int_AS"/>
</dbReference>
<keyword evidence="11" id="KW-1185">Reference proteome</keyword>
<dbReference type="PROSITE" id="PS00099">
    <property type="entry name" value="THIOLASE_3"/>
    <property type="match status" value="1"/>
</dbReference>
<feature type="active site" description="Proton acceptor" evidence="6">
    <location>
        <position position="381"/>
    </location>
</feature>
<dbReference type="PANTHER" id="PTHR43853:SF21">
    <property type="entry name" value="STEROID 3-KETOACYL-COA THIOLASE"/>
    <property type="match status" value="1"/>
</dbReference>
<sequence>MSVRDAVIVSAVRTAVGRGKKGGFAQTRPEDLGAAVLREAVNRVPGLHPATIDDVIIGCAMPEGEQGLNVARLLTLNAGFPVQVPAVTVNRFCASGLQAIAQAAATIQNGWADTVVAGGVESMSRIPMTGFKLSPHPGLWDTMPSAYMGMGHTAELVAKRCGVSRQMQDEFAANSHRKAAQAMAAGRFDDELVSIFTSATKIDPVTGHITSHPYAMCHDECVRPDTTVEILGSLKPSFTMNGTVTAGNSSPYSDGAAAVVVMSREKAESMGIQPLAVFRAFATAGIQPEIMGLGPVEAVPKALKLAGLSTEQVSLWEINEAFAAQCLPVIDRLEIDPELVNVNGGGIALGHPLGCTGTKLTVTLIHELLKLGGGYGVVTMCVGGGMGAAGVIEVV</sequence>
<evidence type="ECO:0000256" key="1">
    <source>
        <dbReference type="ARBA" id="ARBA00005189"/>
    </source>
</evidence>
<dbReference type="InterPro" id="IPR020610">
    <property type="entry name" value="Thiolase_AS"/>
</dbReference>
<dbReference type="InterPro" id="IPR020616">
    <property type="entry name" value="Thiolase_N"/>
</dbReference>
<dbReference type="EC" id="2.3.1.16" evidence="5"/>
<evidence type="ECO:0000256" key="6">
    <source>
        <dbReference type="PIRSR" id="PIRSR000429-1"/>
    </source>
</evidence>
<comment type="caution">
    <text evidence="10">The sequence shown here is derived from an EMBL/GenBank/DDBJ whole genome shotgun (WGS) entry which is preliminary data.</text>
</comment>
<proteinExistence type="inferred from homology"/>
<dbReference type="GO" id="GO:0003988">
    <property type="term" value="F:acetyl-CoA C-acyltransferase activity"/>
    <property type="evidence" value="ECO:0007669"/>
    <property type="project" value="UniProtKB-EC"/>
</dbReference>
<dbReference type="GO" id="GO:0006635">
    <property type="term" value="P:fatty acid beta-oxidation"/>
    <property type="evidence" value="ECO:0007669"/>
    <property type="project" value="TreeGrafter"/>
</dbReference>
<dbReference type="GO" id="GO:0010124">
    <property type="term" value="P:phenylacetate catabolic process"/>
    <property type="evidence" value="ECO:0007669"/>
    <property type="project" value="TreeGrafter"/>
</dbReference>
<evidence type="ECO:0000256" key="4">
    <source>
        <dbReference type="ARBA" id="ARBA00023315"/>
    </source>
</evidence>
<dbReference type="PANTHER" id="PTHR43853">
    <property type="entry name" value="3-KETOACYL-COA THIOLASE, PEROXISOMAL"/>
    <property type="match status" value="1"/>
</dbReference>
<dbReference type="AlphaFoldDB" id="A0A3D9ISE3"/>
<dbReference type="InterPro" id="IPR016039">
    <property type="entry name" value="Thiolase-like"/>
</dbReference>
<feature type="domain" description="Thiolase N-terminal" evidence="8">
    <location>
        <begin position="7"/>
        <end position="265"/>
    </location>
</feature>
<gene>
    <name evidence="10" type="ORF">DFP95_102124</name>
</gene>
<organism evidence="10 11">
    <name type="scientific">Cohnella lupini</name>
    <dbReference type="NCBI Taxonomy" id="1294267"/>
    <lineage>
        <taxon>Bacteria</taxon>
        <taxon>Bacillati</taxon>
        <taxon>Bacillota</taxon>
        <taxon>Bacilli</taxon>
        <taxon>Bacillales</taxon>
        <taxon>Paenibacillaceae</taxon>
        <taxon>Cohnella</taxon>
    </lineage>
</organism>
<evidence type="ECO:0000256" key="3">
    <source>
        <dbReference type="ARBA" id="ARBA00022679"/>
    </source>
</evidence>
<dbReference type="NCBIfam" id="TIGR01930">
    <property type="entry name" value="AcCoA-C-Actrans"/>
    <property type="match status" value="1"/>
</dbReference>
<accession>A0A3D9ISE3</accession>
<feature type="active site" description="Proton acceptor" evidence="6">
    <location>
        <position position="351"/>
    </location>
</feature>
<dbReference type="InterPro" id="IPR020617">
    <property type="entry name" value="Thiolase_C"/>
</dbReference>
<dbReference type="RefSeq" id="WP_115991477.1">
    <property type="nucleotide sequence ID" value="NZ_QRDY01000002.1"/>
</dbReference>
<feature type="domain" description="Thiolase C-terminal" evidence="9">
    <location>
        <begin position="273"/>
        <end position="393"/>
    </location>
</feature>
<reference evidence="10 11" key="1">
    <citation type="submission" date="2018-07" db="EMBL/GenBank/DDBJ databases">
        <title>Genomic Encyclopedia of Type Strains, Phase III (KMG-III): the genomes of soil and plant-associated and newly described type strains.</title>
        <authorList>
            <person name="Whitman W."/>
        </authorList>
    </citation>
    <scope>NUCLEOTIDE SEQUENCE [LARGE SCALE GENOMIC DNA]</scope>
    <source>
        <strain evidence="10 11">CECT 8236</strain>
    </source>
</reference>
<dbReference type="EMBL" id="QRDY01000002">
    <property type="protein sequence ID" value="RED64703.1"/>
    <property type="molecule type" value="Genomic_DNA"/>
</dbReference>
<evidence type="ECO:0000256" key="5">
    <source>
        <dbReference type="ARBA" id="ARBA00024073"/>
    </source>
</evidence>
<dbReference type="CDD" id="cd00751">
    <property type="entry name" value="thiolase"/>
    <property type="match status" value="1"/>
</dbReference>
<dbReference type="PROSITE" id="PS00098">
    <property type="entry name" value="THIOLASE_1"/>
    <property type="match status" value="1"/>
</dbReference>
<dbReference type="FunFam" id="3.40.47.10:FF:000010">
    <property type="entry name" value="Acetyl-CoA acetyltransferase (Thiolase)"/>
    <property type="match status" value="1"/>
</dbReference>
<evidence type="ECO:0000313" key="11">
    <source>
        <dbReference type="Proteomes" id="UP000256869"/>
    </source>
</evidence>
<dbReference type="OrthoDB" id="9764892at2"/>
<comment type="pathway">
    <text evidence="1">Lipid metabolism.</text>
</comment>
<feature type="active site" description="Acyl-thioester intermediate" evidence="6">
    <location>
        <position position="93"/>
    </location>
</feature>
<dbReference type="Pfam" id="PF00108">
    <property type="entry name" value="Thiolase_N"/>
    <property type="match status" value="1"/>
</dbReference>
<dbReference type="Proteomes" id="UP000256869">
    <property type="component" value="Unassembled WGS sequence"/>
</dbReference>